<reference evidence="1 2" key="2">
    <citation type="journal article" date="2016" name="ISME J.">
        <title>Heterogeneous composition of key metabolic gene clusters in a vent mussel symbiont population.</title>
        <authorList>
            <person name="Ikuta T."/>
            <person name="Takaki Y."/>
            <person name="Nagai Y."/>
            <person name="Shimamura S."/>
            <person name="Tsuda M."/>
            <person name="Kawagucci S."/>
            <person name="Aoki Y."/>
            <person name="Inoue K."/>
            <person name="Teruya M."/>
            <person name="Satou K."/>
            <person name="Teruya K."/>
            <person name="Shimoji M."/>
            <person name="Tamotsu H."/>
            <person name="Hirano T."/>
            <person name="Maruyama T."/>
            <person name="Yoshida T."/>
        </authorList>
    </citation>
    <scope>NUCLEOTIDE SEQUENCE [LARGE SCALE GENOMIC DNA]</scope>
    <source>
        <strain evidence="1 2">Myojin Knoll</strain>
    </source>
</reference>
<organism evidence="1 2">
    <name type="scientific">endosymbiont of Bathymodiolus septemdierum str. Myojin knoll</name>
    <dbReference type="NCBI Taxonomy" id="1303921"/>
    <lineage>
        <taxon>Bacteria</taxon>
        <taxon>Pseudomonadati</taxon>
        <taxon>Pseudomonadota</taxon>
        <taxon>Gammaproteobacteria</taxon>
        <taxon>sulfur-oxidizing symbionts</taxon>
    </lineage>
</organism>
<dbReference type="KEGG" id="ebh:BSEPE_0306"/>
<dbReference type="EMBL" id="AP013042">
    <property type="protein sequence ID" value="BAS67321.1"/>
    <property type="molecule type" value="Genomic_DNA"/>
</dbReference>
<protein>
    <submittedName>
        <fullName evidence="1">Transposase</fullName>
    </submittedName>
</protein>
<evidence type="ECO:0000313" key="1">
    <source>
        <dbReference type="EMBL" id="BAS67321.1"/>
    </source>
</evidence>
<name>A0A0P0UQM9_9GAMM</name>
<accession>A0A0P0UQM9</accession>
<gene>
    <name evidence="1" type="ORF">BSEPE_0306</name>
</gene>
<reference evidence="1 2" key="1">
    <citation type="journal article" date="2000" name="Mar. Ecol. Prog. Ser.">
        <title>Phylogenetic characterization of endosymbionts in three hydrothermal vent mussels: influence on host distributions.</title>
        <authorList>
            <person name="Fujiwara Y."/>
            <person name="Takai K."/>
            <person name="Uematsu K."/>
            <person name="Tsuchida S."/>
            <person name="Hunt J.C."/>
            <person name="Hashimoto J."/>
        </authorList>
    </citation>
    <scope>NUCLEOTIDE SEQUENCE [LARGE SCALE GENOMIC DNA]</scope>
    <source>
        <strain evidence="1 2">Myojin Knoll</strain>
    </source>
</reference>
<sequence length="47" mass="5639">MTRKNKYYNRSRLSEAKFREIIKYFSLDLSATQIAHTNLNLNTVNKF</sequence>
<dbReference type="Proteomes" id="UP000067399">
    <property type="component" value="Chromosome"/>
</dbReference>
<proteinExistence type="predicted"/>
<keyword evidence="2" id="KW-1185">Reference proteome</keyword>
<dbReference type="AlphaFoldDB" id="A0A0P0UQM9"/>
<evidence type="ECO:0000313" key="2">
    <source>
        <dbReference type="Proteomes" id="UP000067399"/>
    </source>
</evidence>
<dbReference type="STRING" id="1303921.BSEPE_0306"/>